<evidence type="ECO:0000259" key="1">
    <source>
        <dbReference type="Pfam" id="PF26468"/>
    </source>
</evidence>
<accession>A0A2C9CZX8</accession>
<dbReference type="InterPro" id="IPR058782">
    <property type="entry name" value="GIY_YIG_3"/>
</dbReference>
<reference evidence="3" key="1">
    <citation type="submission" date="2017-09" db="EMBL/GenBank/DDBJ databases">
        <title>Genome sequence of Nannocystis excedens DSM 71.</title>
        <authorList>
            <person name="Blom J."/>
        </authorList>
    </citation>
    <scope>NUCLEOTIDE SEQUENCE [LARGE SCALE GENOMIC DNA]</scope>
    <source>
        <strain evidence="3">type strain: E19</strain>
    </source>
</reference>
<evidence type="ECO:0000313" key="2">
    <source>
        <dbReference type="EMBL" id="SON53697.1"/>
    </source>
</evidence>
<dbReference type="AlphaFoldDB" id="A0A2C9CZX8"/>
<dbReference type="EMBL" id="LT960614">
    <property type="protein sequence ID" value="SON53697.1"/>
    <property type="molecule type" value="Genomic_DNA"/>
</dbReference>
<protein>
    <recommendedName>
        <fullName evidence="1">GIY-YIG domain-containing protein</fullName>
    </recommendedName>
</protein>
<feature type="domain" description="GIY-YIG" evidence="1">
    <location>
        <begin position="2"/>
        <end position="204"/>
    </location>
</feature>
<name>A0A2C9CZX8_9HYPH</name>
<proteinExistence type="predicted"/>
<dbReference type="Pfam" id="PF26468">
    <property type="entry name" value="GIY_YIG_3"/>
    <property type="match status" value="1"/>
</dbReference>
<gene>
    <name evidence="2" type="ORF">HDIA_0156</name>
</gene>
<organism evidence="2 3">
    <name type="scientific">Hartmannibacter diazotrophicus</name>
    <dbReference type="NCBI Taxonomy" id="1482074"/>
    <lineage>
        <taxon>Bacteria</taxon>
        <taxon>Pseudomonadati</taxon>
        <taxon>Pseudomonadota</taxon>
        <taxon>Alphaproteobacteria</taxon>
        <taxon>Hyphomicrobiales</taxon>
        <taxon>Pleomorphomonadaceae</taxon>
        <taxon>Hartmannibacter</taxon>
    </lineage>
</organism>
<sequence>MGECHGRMEWPERGVYFFFEPGEFHTVDPAAHRVTRVGTHALTEKSRTTLWKRLSQHRGTANPRGGNHRGSILRLLVGEALINRDKATSLESWGQKSSAPHQVRLAERPHEVAVSEYLGAMSLLFLPVADNPGVESARGLIERNSIALLSGFGSPSPDPPSCAWLGQFSGRDRVRRSGLWNNRHVDENYDPDFLPLLIDQIDRVSLA</sequence>
<dbReference type="Proteomes" id="UP000223606">
    <property type="component" value="Chromosome 1"/>
</dbReference>
<evidence type="ECO:0000313" key="3">
    <source>
        <dbReference type="Proteomes" id="UP000223606"/>
    </source>
</evidence>
<dbReference type="KEGG" id="hdi:HDIA_0156"/>
<keyword evidence="3" id="KW-1185">Reference proteome</keyword>